<sequence>MQLVDIVEPDVPDADGMAFGIDLGTTHSLVARMENGQVRIFQDASGRCLIPSVVEYCNQGEVRVGHDAAASSIRSIKRLMGKSISDVGNSFSGIPVAEHNGGVALGIDGRGATTPVEISAEILKYLNSIVKDSIGEEIKRAVVTVPAYFDEVARKATRDAATRAGIEVIRLLNEPTAAALVYGEKIKNGEICLVYDLGGGTFDVSIVKMHDGVMQIVATGGDTNLGGDDIDYLLAELVLRKYRASCSVSSGEISWSLLLDAKKAKEGVSTAGSGEYEFRVGDVVFSCAISIDEFSEIVDKVLSRTLEIVKSTMLDANLVPSEVARVILVGGSSRLPHVKLLLEKEFPGKVYDDIDPESVVVTGAAIQAYNLSNPLSGTSGGVLVDVVPLSLAIEVMGGIAEVLIPRNTPVPALVSQEFTTYVDGQTSISIHVCQGERELVSENRSLAKFDFEVLPLPAGEARIRVEFRVDMDGLLTVSAQDNVRGIEKSVEINSLYGVTETDIEQCVRDSVENFDSDMQLKELGLAKAECTRILEKMKDIIALGGLSEVILNDVRGIMLRCEAALSSQDIGMVRDISKQLNAKIVDLKKKEG</sequence>
<proteinExistence type="inferred from homology"/>
<dbReference type="Pfam" id="PF00012">
    <property type="entry name" value="HSP70"/>
    <property type="match status" value="1"/>
</dbReference>
<evidence type="ECO:0000256" key="3">
    <source>
        <dbReference type="ARBA" id="ARBA00022840"/>
    </source>
</evidence>
<keyword evidence="3 4" id="KW-0067">ATP-binding</keyword>
<dbReference type="PRINTS" id="PR00301">
    <property type="entry name" value="HEATSHOCK70"/>
</dbReference>
<dbReference type="RefSeq" id="WP_060757831.1">
    <property type="nucleotide sequence ID" value="NZ_CCXQ01000092.1"/>
</dbReference>
<dbReference type="PROSITE" id="PS00297">
    <property type="entry name" value="HSP70_1"/>
    <property type="match status" value="1"/>
</dbReference>
<dbReference type="PANTHER" id="PTHR19375">
    <property type="entry name" value="HEAT SHOCK PROTEIN 70KDA"/>
    <property type="match status" value="1"/>
</dbReference>
<dbReference type="InterPro" id="IPR018181">
    <property type="entry name" value="Heat_shock_70_CS"/>
</dbReference>
<dbReference type="EMBL" id="CCXQ01000092">
    <property type="protein sequence ID" value="CEH11141.1"/>
    <property type="molecule type" value="Genomic_DNA"/>
</dbReference>
<dbReference type="GO" id="GO:0005524">
    <property type="term" value="F:ATP binding"/>
    <property type="evidence" value="ECO:0007669"/>
    <property type="project" value="UniProtKB-KW"/>
</dbReference>
<dbReference type="Gene3D" id="3.90.640.10">
    <property type="entry name" value="Actin, Chain A, domain 4"/>
    <property type="match status" value="1"/>
</dbReference>
<comment type="similarity">
    <text evidence="1 4">Belongs to the heat shock protein 70 family.</text>
</comment>
<accession>A0A098GKU2</accession>
<dbReference type="InterPro" id="IPR043129">
    <property type="entry name" value="ATPase_NBD"/>
</dbReference>
<evidence type="ECO:0000256" key="1">
    <source>
        <dbReference type="ARBA" id="ARBA00007381"/>
    </source>
</evidence>
<organism evidence="5 6">
    <name type="scientific">Anaplasma phagocytophilum</name>
    <name type="common">Ehrlichia phagocytophila</name>
    <dbReference type="NCBI Taxonomy" id="948"/>
    <lineage>
        <taxon>Bacteria</taxon>
        <taxon>Pseudomonadati</taxon>
        <taxon>Pseudomonadota</taxon>
        <taxon>Alphaproteobacteria</taxon>
        <taxon>Rickettsiales</taxon>
        <taxon>Anaplasmataceae</taxon>
        <taxon>Anaplasma</taxon>
        <taxon>phagocytophilum group</taxon>
    </lineage>
</organism>
<dbReference type="InterPro" id="IPR029047">
    <property type="entry name" value="HSP70_peptide-bd_sf"/>
</dbReference>
<dbReference type="InterPro" id="IPR013126">
    <property type="entry name" value="Hsp_70_fam"/>
</dbReference>
<dbReference type="Gene3D" id="3.30.420.40">
    <property type="match status" value="2"/>
</dbReference>
<evidence type="ECO:0000256" key="4">
    <source>
        <dbReference type="RuleBase" id="RU003322"/>
    </source>
</evidence>
<evidence type="ECO:0000313" key="5">
    <source>
        <dbReference type="EMBL" id="CEH11141.1"/>
    </source>
</evidence>
<evidence type="ECO:0000313" key="6">
    <source>
        <dbReference type="Proteomes" id="UP000055047"/>
    </source>
</evidence>
<evidence type="ECO:0000256" key="2">
    <source>
        <dbReference type="ARBA" id="ARBA00022741"/>
    </source>
</evidence>
<keyword evidence="2 4" id="KW-0547">Nucleotide-binding</keyword>
<name>A0A098GKU2_ANAPH</name>
<dbReference type="Proteomes" id="UP000055047">
    <property type="component" value="Unassembled WGS sequence"/>
</dbReference>
<gene>
    <name evidence="5" type="primary">hscA</name>
    <name evidence="5" type="ORF">ANAPHAGO_00562</name>
</gene>
<reference evidence="5 6" key="1">
    <citation type="submission" date="2014-09" db="EMBL/GenBank/DDBJ databases">
        <authorList>
            <person name="Loux Valentin"/>
            <person name="Dugat Thibaut"/>
        </authorList>
    </citation>
    <scope>NUCLEOTIDE SEQUENCE [LARGE SCALE GENOMIC DNA]</scope>
    <source>
        <strain evidence="5 6">BOV-10_179</strain>
    </source>
</reference>
<dbReference type="SUPFAM" id="SSF53067">
    <property type="entry name" value="Actin-like ATPase domain"/>
    <property type="match status" value="2"/>
</dbReference>
<dbReference type="Gene3D" id="2.60.34.10">
    <property type="entry name" value="Substrate Binding Domain Of DNAk, Chain A, domain 1"/>
    <property type="match status" value="1"/>
</dbReference>
<dbReference type="GO" id="GO:0140662">
    <property type="term" value="F:ATP-dependent protein folding chaperone"/>
    <property type="evidence" value="ECO:0007669"/>
    <property type="project" value="InterPro"/>
</dbReference>
<dbReference type="AlphaFoldDB" id="A0A098GKU2"/>
<dbReference type="SUPFAM" id="SSF100920">
    <property type="entry name" value="Heat shock protein 70kD (HSP70), peptide-binding domain"/>
    <property type="match status" value="1"/>
</dbReference>
<dbReference type="PROSITE" id="PS00329">
    <property type="entry name" value="HSP70_2"/>
    <property type="match status" value="1"/>
</dbReference>
<protein>
    <submittedName>
        <fullName evidence="5">Chaperone protein HscA</fullName>
    </submittedName>
</protein>